<keyword evidence="11" id="KW-0460">Magnesium</keyword>
<feature type="binding site" evidence="9">
    <location>
        <begin position="37"/>
        <end position="39"/>
    </location>
    <ligand>
        <name>substrate</name>
    </ligand>
</feature>
<dbReference type="GO" id="GO:0005737">
    <property type="term" value="C:cytoplasm"/>
    <property type="evidence" value="ECO:0007669"/>
    <property type="project" value="UniProtKB-SubCell"/>
</dbReference>
<dbReference type="Gene3D" id="3.40.50.1000">
    <property type="entry name" value="HAD superfamily/HAD-like"/>
    <property type="match status" value="1"/>
</dbReference>
<evidence type="ECO:0000256" key="7">
    <source>
        <dbReference type="PIRNR" id="PIRNR004682"/>
    </source>
</evidence>
<proteinExistence type="inferred from homology"/>
<keyword evidence="13" id="KW-1185">Reference proteome</keyword>
<dbReference type="RefSeq" id="WP_069188990.1">
    <property type="nucleotide sequence ID" value="NZ_FLYE01000023.1"/>
</dbReference>
<feature type="site" description="Stabilizes the phosphoryl group" evidence="10">
    <location>
        <position position="79"/>
    </location>
</feature>
<feature type="binding site" evidence="11">
    <location>
        <position position="163"/>
    </location>
    <ligand>
        <name>Mg(2+)</name>
        <dbReference type="ChEBI" id="CHEBI:18420"/>
    </ligand>
</feature>
<dbReference type="Pfam" id="PF13242">
    <property type="entry name" value="Hydrolase_like"/>
    <property type="match status" value="1"/>
</dbReference>
<feature type="binding site" evidence="11">
    <location>
        <position position="164"/>
    </location>
    <ligand>
        <name>Mg(2+)</name>
        <dbReference type="ChEBI" id="CHEBI:18420"/>
    </ligand>
</feature>
<feature type="binding site" evidence="9">
    <location>
        <begin position="79"/>
        <end position="82"/>
    </location>
    <ligand>
        <name>substrate</name>
    </ligand>
</feature>
<name>A0A1C3RI49_9PROT</name>
<comment type="similarity">
    <text evidence="7">Belongs to the gmhB family.</text>
</comment>
<feature type="binding site" evidence="11">
    <location>
        <position position="37"/>
    </location>
    <ligand>
        <name>Mg(2+)</name>
        <dbReference type="ChEBI" id="CHEBI:18420"/>
    </ligand>
</feature>
<comment type="cofactor">
    <cofactor evidence="11">
        <name>Mg(2+)</name>
        <dbReference type="ChEBI" id="CHEBI:18420"/>
    </cofactor>
</comment>
<dbReference type="NCBIfam" id="TIGR01662">
    <property type="entry name" value="HAD-SF-IIIA"/>
    <property type="match status" value="1"/>
</dbReference>
<dbReference type="STRING" id="1867952.MTBPR1_30308"/>
<accession>A0A1C3RI49</accession>
<evidence type="ECO:0000256" key="5">
    <source>
        <dbReference type="ARBA" id="ARBA00023277"/>
    </source>
</evidence>
<dbReference type="OrthoDB" id="9814110at2"/>
<dbReference type="InterPro" id="IPR004446">
    <property type="entry name" value="Heptose_bisP_phosphatase"/>
</dbReference>
<feature type="binding site" evidence="11">
    <location>
        <position position="39"/>
    </location>
    <ligand>
        <name>Mg(2+)</name>
        <dbReference type="ChEBI" id="CHEBI:18420"/>
    </ligand>
</feature>
<feature type="binding site" evidence="9">
    <location>
        <position position="164"/>
    </location>
    <ligand>
        <name>substrate</name>
    </ligand>
</feature>
<dbReference type="GO" id="GO:0046872">
    <property type="term" value="F:metal ion binding"/>
    <property type="evidence" value="ECO:0007669"/>
    <property type="project" value="UniProtKB-KW"/>
</dbReference>
<dbReference type="PIRSF" id="PIRSF004682">
    <property type="entry name" value="GmhB"/>
    <property type="match status" value="1"/>
</dbReference>
<feature type="active site" description="Proton donor" evidence="8">
    <location>
        <position position="39"/>
    </location>
</feature>
<comment type="cofactor">
    <cofactor evidence="11">
        <name>Zn(2+)</name>
        <dbReference type="ChEBI" id="CHEBI:29105"/>
    </cofactor>
</comment>
<keyword evidence="3 11" id="KW-0479">Metal-binding</keyword>
<dbReference type="EC" id="3.1.3.-" evidence="7"/>
<feature type="binding site" evidence="9">
    <location>
        <begin position="45"/>
        <end position="48"/>
    </location>
    <ligand>
        <name>substrate</name>
    </ligand>
</feature>
<dbReference type="InterPro" id="IPR036412">
    <property type="entry name" value="HAD-like_sf"/>
</dbReference>
<keyword evidence="2 7" id="KW-0963">Cytoplasm</keyword>
<evidence type="ECO:0000256" key="3">
    <source>
        <dbReference type="ARBA" id="ARBA00022723"/>
    </source>
</evidence>
<evidence type="ECO:0000313" key="13">
    <source>
        <dbReference type="Proteomes" id="UP000231658"/>
    </source>
</evidence>
<dbReference type="AlphaFoldDB" id="A0A1C3RI49"/>
<dbReference type="CDD" id="cd07503">
    <property type="entry name" value="HAD_HisB-N"/>
    <property type="match status" value="1"/>
</dbReference>
<dbReference type="GO" id="GO:0005975">
    <property type="term" value="P:carbohydrate metabolic process"/>
    <property type="evidence" value="ECO:0007669"/>
    <property type="project" value="InterPro"/>
</dbReference>
<keyword evidence="11" id="KW-0862">Zinc</keyword>
<feature type="binding site" evidence="9">
    <location>
        <begin position="137"/>
        <end position="138"/>
    </location>
    <ligand>
        <name>substrate</name>
    </ligand>
</feature>
<dbReference type="InterPro" id="IPR023214">
    <property type="entry name" value="HAD_sf"/>
</dbReference>
<dbReference type="PANTHER" id="PTHR42891:SF1">
    <property type="entry name" value="D-GLYCERO-BETA-D-MANNO-HEPTOSE-1,7-BISPHOSPHATE 7-PHOSPHATASE"/>
    <property type="match status" value="1"/>
</dbReference>
<keyword evidence="4 7" id="KW-0378">Hydrolase</keyword>
<dbReference type="SUPFAM" id="SSF56784">
    <property type="entry name" value="HAD-like"/>
    <property type="match status" value="1"/>
</dbReference>
<evidence type="ECO:0000313" key="12">
    <source>
        <dbReference type="EMBL" id="SCA56938.1"/>
    </source>
</evidence>
<evidence type="ECO:0000256" key="1">
    <source>
        <dbReference type="ARBA" id="ARBA00004496"/>
    </source>
</evidence>
<dbReference type="PANTHER" id="PTHR42891">
    <property type="entry name" value="D-GLYCERO-BETA-D-MANNO-HEPTOSE-1,7-BISPHOSPHATE 7-PHOSPHATASE"/>
    <property type="match status" value="1"/>
</dbReference>
<evidence type="ECO:0000256" key="9">
    <source>
        <dbReference type="PIRSR" id="PIRSR004682-2"/>
    </source>
</evidence>
<gene>
    <name evidence="12" type="ORF">MTBPR1_30308</name>
</gene>
<evidence type="ECO:0000256" key="6">
    <source>
        <dbReference type="ARBA" id="ARBA00031828"/>
    </source>
</evidence>
<feature type="site" description="Contributes to substrate recognition" evidence="10">
    <location>
        <position position="137"/>
    </location>
</feature>
<keyword evidence="5 7" id="KW-0119">Carbohydrate metabolism</keyword>
<protein>
    <recommendedName>
        <fullName evidence="6 7">D,D-heptose 1,7-bisphosphate phosphatase</fullName>
        <ecNumber evidence="7">3.1.3.-</ecNumber>
    </recommendedName>
</protein>
<dbReference type="InterPro" id="IPR006549">
    <property type="entry name" value="HAD-SF_hydro_IIIA"/>
</dbReference>
<evidence type="ECO:0000256" key="10">
    <source>
        <dbReference type="PIRSR" id="PIRSR004682-3"/>
    </source>
</evidence>
<sequence>MKAELPANVTLGSDHIWCQVFESAKRFETPRPALFLDRDGVIVEEVHYLHKVEDVALIKGAADIIAQANQRDIPVVIVTNQSGLARDMFDWQDFNAVQERMHELLVNENGAYVDAVYACPFHKVGKEPFNHPSHEARKPNPGMLLRAFDAMAITTQGSWVVGDKAGDLKAGLNGGISGGMHVLTGHGRDDGEVENAQNLQSETFEVKMLNSIAEVQINSIF</sequence>
<feature type="active site" description="Nucleophile" evidence="8">
    <location>
        <position position="37"/>
    </location>
</feature>
<organism evidence="12 13">
    <name type="scientific">Candidatus Terasakiella magnetica</name>
    <dbReference type="NCBI Taxonomy" id="1867952"/>
    <lineage>
        <taxon>Bacteria</taxon>
        <taxon>Pseudomonadati</taxon>
        <taxon>Pseudomonadota</taxon>
        <taxon>Alphaproteobacteria</taxon>
        <taxon>Rhodospirillales</taxon>
        <taxon>Terasakiellaceae</taxon>
        <taxon>Terasakiella</taxon>
    </lineage>
</organism>
<evidence type="ECO:0000256" key="4">
    <source>
        <dbReference type="ARBA" id="ARBA00022801"/>
    </source>
</evidence>
<evidence type="ECO:0000256" key="8">
    <source>
        <dbReference type="PIRSR" id="PIRSR004682-1"/>
    </source>
</evidence>
<dbReference type="GO" id="GO:0016791">
    <property type="term" value="F:phosphatase activity"/>
    <property type="evidence" value="ECO:0007669"/>
    <property type="project" value="InterPro"/>
</dbReference>
<dbReference type="InterPro" id="IPR006543">
    <property type="entry name" value="Histidinol-phos"/>
</dbReference>
<evidence type="ECO:0000256" key="2">
    <source>
        <dbReference type="ARBA" id="ARBA00022490"/>
    </source>
</evidence>
<dbReference type="NCBIfam" id="TIGR01656">
    <property type="entry name" value="Histidinol-ppas"/>
    <property type="match status" value="1"/>
</dbReference>
<reference evidence="12 13" key="1">
    <citation type="submission" date="2016-07" db="EMBL/GenBank/DDBJ databases">
        <authorList>
            <person name="Lefevre C.T."/>
        </authorList>
    </citation>
    <scope>NUCLEOTIDE SEQUENCE [LARGE SCALE GENOMIC DNA]</scope>
    <source>
        <strain evidence="12">PR1</strain>
    </source>
</reference>
<evidence type="ECO:0000256" key="11">
    <source>
        <dbReference type="PIRSR" id="PIRSR004682-4"/>
    </source>
</evidence>
<comment type="subcellular location">
    <subcellularLocation>
        <location evidence="1 7">Cytoplasm</location>
    </subcellularLocation>
</comment>
<feature type="binding site" evidence="11">
    <location>
        <position position="119"/>
    </location>
    <ligand>
        <name>Zn(2+)</name>
        <dbReference type="ChEBI" id="CHEBI:29105"/>
    </ligand>
</feature>
<dbReference type="Proteomes" id="UP000231658">
    <property type="component" value="Unassembled WGS sequence"/>
</dbReference>
<dbReference type="EMBL" id="FLYE01000023">
    <property type="protein sequence ID" value="SCA56938.1"/>
    <property type="molecule type" value="Genomic_DNA"/>
</dbReference>
<feature type="site" description="Stabilizes the phosphoryl group" evidence="10">
    <location>
        <position position="138"/>
    </location>
</feature>